<dbReference type="InterPro" id="IPR006311">
    <property type="entry name" value="TAT_signal"/>
</dbReference>
<dbReference type="PROSITE" id="PS51318">
    <property type="entry name" value="TAT"/>
    <property type="match status" value="1"/>
</dbReference>
<dbReference type="EMBL" id="BAAARA010000008">
    <property type="protein sequence ID" value="GAA2349824.1"/>
    <property type="molecule type" value="Genomic_DNA"/>
</dbReference>
<comment type="caution">
    <text evidence="2">The sequence shown here is derived from an EMBL/GenBank/DDBJ whole genome shotgun (WGS) entry which is preliminary data.</text>
</comment>
<evidence type="ECO:0000259" key="1">
    <source>
        <dbReference type="Pfam" id="PF12697"/>
    </source>
</evidence>
<feature type="domain" description="AB hydrolase-1" evidence="1">
    <location>
        <begin position="86"/>
        <end position="312"/>
    </location>
</feature>
<proteinExistence type="predicted"/>
<organism evidence="2 3">
    <name type="scientific">Saccharopolyspora halophila</name>
    <dbReference type="NCBI Taxonomy" id="405551"/>
    <lineage>
        <taxon>Bacteria</taxon>
        <taxon>Bacillati</taxon>
        <taxon>Actinomycetota</taxon>
        <taxon>Actinomycetes</taxon>
        <taxon>Pseudonocardiales</taxon>
        <taxon>Pseudonocardiaceae</taxon>
        <taxon>Saccharopolyspora</taxon>
    </lineage>
</organism>
<sequence length="318" mass="34512">MTKRARRQWVLGLTAAVLAAAVIGAFALRTPAPIGHWNSAEGRAEFLAAYDAAMTDLPRPAEVRDVRTDFGFVRVYRFDGAGGEPLVLLPGRAAASPVWADNLPSLLRIGDVYTVDLLGEPGLSVQEAPITDEADQAAWLDQVLARLPEQRFHLVGLSIGGWTAANLAIHRPQRVARVTLIDPVYTFDDIPLSTAIRAIPASVPWLPKSWRDSFNSYTAGGAPVRDVPVADMIEAGMRYYSMRLPQPALIEPDELRGLRMPVLALIAGRSVMHDPDTAVATATDVLVNGTVEVFPDASHAVNGERPREVADAIDRFVR</sequence>
<dbReference type="Proteomes" id="UP001501218">
    <property type="component" value="Unassembled WGS sequence"/>
</dbReference>
<protein>
    <submittedName>
        <fullName evidence="2">Alpha/beta hydrolase</fullName>
    </submittedName>
</protein>
<dbReference type="Pfam" id="PF12697">
    <property type="entry name" value="Abhydrolase_6"/>
    <property type="match status" value="1"/>
</dbReference>
<dbReference type="PANTHER" id="PTHR43798:SF5">
    <property type="entry name" value="MONOACYLGLYCEROL LIPASE ABHD6"/>
    <property type="match status" value="1"/>
</dbReference>
<reference evidence="3" key="1">
    <citation type="journal article" date="2019" name="Int. J. Syst. Evol. Microbiol.">
        <title>The Global Catalogue of Microorganisms (GCM) 10K type strain sequencing project: providing services to taxonomists for standard genome sequencing and annotation.</title>
        <authorList>
            <consortium name="The Broad Institute Genomics Platform"/>
            <consortium name="The Broad Institute Genome Sequencing Center for Infectious Disease"/>
            <person name="Wu L."/>
            <person name="Ma J."/>
        </authorList>
    </citation>
    <scope>NUCLEOTIDE SEQUENCE [LARGE SCALE GENOMIC DNA]</scope>
    <source>
        <strain evidence="3">JCM 16221</strain>
    </source>
</reference>
<dbReference type="SUPFAM" id="SSF53474">
    <property type="entry name" value="alpha/beta-Hydrolases"/>
    <property type="match status" value="1"/>
</dbReference>
<dbReference type="InterPro" id="IPR050266">
    <property type="entry name" value="AB_hydrolase_sf"/>
</dbReference>
<dbReference type="PANTHER" id="PTHR43798">
    <property type="entry name" value="MONOACYLGLYCEROL LIPASE"/>
    <property type="match status" value="1"/>
</dbReference>
<dbReference type="GO" id="GO:0016787">
    <property type="term" value="F:hydrolase activity"/>
    <property type="evidence" value="ECO:0007669"/>
    <property type="project" value="UniProtKB-KW"/>
</dbReference>
<evidence type="ECO:0000313" key="2">
    <source>
        <dbReference type="EMBL" id="GAA2349824.1"/>
    </source>
</evidence>
<keyword evidence="2" id="KW-0378">Hydrolase</keyword>
<accession>A0ABP5TGA3</accession>
<dbReference type="Gene3D" id="3.40.50.1820">
    <property type="entry name" value="alpha/beta hydrolase"/>
    <property type="match status" value="1"/>
</dbReference>
<name>A0ABP5TGA3_9PSEU</name>
<keyword evidence="3" id="KW-1185">Reference proteome</keyword>
<dbReference type="RefSeq" id="WP_344131800.1">
    <property type="nucleotide sequence ID" value="NZ_BAAARA010000008.1"/>
</dbReference>
<dbReference type="InterPro" id="IPR000073">
    <property type="entry name" value="AB_hydrolase_1"/>
</dbReference>
<dbReference type="InterPro" id="IPR029058">
    <property type="entry name" value="AB_hydrolase_fold"/>
</dbReference>
<evidence type="ECO:0000313" key="3">
    <source>
        <dbReference type="Proteomes" id="UP001501218"/>
    </source>
</evidence>
<gene>
    <name evidence="2" type="ORF">GCM10009854_29450</name>
</gene>